<keyword evidence="2" id="KW-1185">Reference proteome</keyword>
<organism evidence="1 2">
    <name type="scientific">Owenia fusiformis</name>
    <name type="common">Polychaete worm</name>
    <dbReference type="NCBI Taxonomy" id="6347"/>
    <lineage>
        <taxon>Eukaryota</taxon>
        <taxon>Metazoa</taxon>
        <taxon>Spiralia</taxon>
        <taxon>Lophotrochozoa</taxon>
        <taxon>Annelida</taxon>
        <taxon>Polychaeta</taxon>
        <taxon>Sedentaria</taxon>
        <taxon>Canalipalpata</taxon>
        <taxon>Sabellida</taxon>
        <taxon>Oweniida</taxon>
        <taxon>Oweniidae</taxon>
        <taxon>Owenia</taxon>
    </lineage>
</organism>
<dbReference type="Proteomes" id="UP000749559">
    <property type="component" value="Unassembled WGS sequence"/>
</dbReference>
<evidence type="ECO:0000313" key="1">
    <source>
        <dbReference type="EMBL" id="CAH1783811.1"/>
    </source>
</evidence>
<reference evidence="1" key="1">
    <citation type="submission" date="2022-03" db="EMBL/GenBank/DDBJ databases">
        <authorList>
            <person name="Martin C."/>
        </authorList>
    </citation>
    <scope>NUCLEOTIDE SEQUENCE</scope>
</reference>
<accession>A0A8J1XF36</accession>
<comment type="caution">
    <text evidence="1">The sequence shown here is derived from an EMBL/GenBank/DDBJ whole genome shotgun (WGS) entry which is preliminary data.</text>
</comment>
<evidence type="ECO:0000313" key="2">
    <source>
        <dbReference type="Proteomes" id="UP000749559"/>
    </source>
</evidence>
<protein>
    <submittedName>
        <fullName evidence="1">Uncharacterized protein</fullName>
    </submittedName>
</protein>
<gene>
    <name evidence="1" type="ORF">OFUS_LOCUS10107</name>
</gene>
<proteinExistence type="predicted"/>
<sequence>MHAFVPRHQQHSDDEDIAARDANDRNQYEHAEINPGENNYSKVMMVVLNADITGQQFCIVGPLCRFIRDEEVKVNDSKKATEDDSYTVYPQPSEIESHFVGDTNCNCSFYRH</sequence>
<dbReference type="EMBL" id="CAIIXF020000005">
    <property type="protein sequence ID" value="CAH1783811.1"/>
    <property type="molecule type" value="Genomic_DNA"/>
</dbReference>
<dbReference type="AlphaFoldDB" id="A0A8J1XF36"/>
<name>A0A8J1XF36_OWEFU</name>